<comment type="caution">
    <text evidence="2">The sequence shown here is derived from an EMBL/GenBank/DDBJ whole genome shotgun (WGS) entry which is preliminary data.</text>
</comment>
<feature type="region of interest" description="Disordered" evidence="1">
    <location>
        <begin position="1"/>
        <end position="85"/>
    </location>
</feature>
<name>A0ABR8TPU8_9PSED</name>
<sequence>MTTHAMQASADAPHAESTDRESGPSKPESASAKPGIPAFSFPFSPSAYAADKKNDQPWHQKGNKSNHDQRPGLPPKGSSKSMGKR</sequence>
<dbReference type="EMBL" id="JACSQG010000005">
    <property type="protein sequence ID" value="MBD7977797.1"/>
    <property type="molecule type" value="Genomic_DNA"/>
</dbReference>
<dbReference type="Proteomes" id="UP000611945">
    <property type="component" value="Unassembled WGS sequence"/>
</dbReference>
<proteinExistence type="predicted"/>
<dbReference type="RefSeq" id="WP_251836571.1">
    <property type="nucleotide sequence ID" value="NZ_JACSQG010000005.1"/>
</dbReference>
<evidence type="ECO:0000313" key="3">
    <source>
        <dbReference type="Proteomes" id="UP000611945"/>
    </source>
</evidence>
<evidence type="ECO:0000256" key="1">
    <source>
        <dbReference type="SAM" id="MobiDB-lite"/>
    </source>
</evidence>
<evidence type="ECO:0000313" key="2">
    <source>
        <dbReference type="EMBL" id="MBD7977797.1"/>
    </source>
</evidence>
<feature type="compositionally biased region" description="Basic and acidic residues" evidence="1">
    <location>
        <begin position="13"/>
        <end position="23"/>
    </location>
</feature>
<accession>A0ABR8TPU8</accession>
<organism evidence="2 3">
    <name type="scientific">Serpens gallinarum</name>
    <dbReference type="NCBI Taxonomy" id="2763075"/>
    <lineage>
        <taxon>Bacteria</taxon>
        <taxon>Pseudomonadati</taxon>
        <taxon>Pseudomonadota</taxon>
        <taxon>Gammaproteobacteria</taxon>
        <taxon>Pseudomonadales</taxon>
        <taxon>Pseudomonadaceae</taxon>
        <taxon>Pseudomonas</taxon>
    </lineage>
</organism>
<protein>
    <submittedName>
        <fullName evidence="2">Uncharacterized protein</fullName>
    </submittedName>
</protein>
<gene>
    <name evidence="2" type="ORF">H9642_11425</name>
</gene>
<reference evidence="2 3" key="1">
    <citation type="submission" date="2020-08" db="EMBL/GenBank/DDBJ databases">
        <title>A Genomic Blueprint of the Chicken Gut Microbiome.</title>
        <authorList>
            <person name="Gilroy R."/>
            <person name="Ravi A."/>
            <person name="Getino M."/>
            <person name="Pursley I."/>
            <person name="Horton D.L."/>
            <person name="Alikhan N.-F."/>
            <person name="Baker D."/>
            <person name="Gharbi K."/>
            <person name="Hall N."/>
            <person name="Watson M."/>
            <person name="Adriaenssens E.M."/>
            <person name="Foster-Nyarko E."/>
            <person name="Jarju S."/>
            <person name="Secka A."/>
            <person name="Antonio M."/>
            <person name="Oren A."/>
            <person name="Chaudhuri R."/>
            <person name="La Ragione R.M."/>
            <person name="Hildebrand F."/>
            <person name="Pallen M.J."/>
        </authorList>
    </citation>
    <scope>NUCLEOTIDE SEQUENCE [LARGE SCALE GENOMIC DNA]</scope>
    <source>
        <strain evidence="2 3">Sa2CUA2</strain>
    </source>
</reference>
<keyword evidence="3" id="KW-1185">Reference proteome</keyword>